<reference evidence="1" key="2">
    <citation type="submission" date="2020-01" db="EMBL/GenBank/DDBJ databases">
        <authorList>
            <person name="Korhonen P.K.K."/>
            <person name="Guangxu M.G."/>
            <person name="Wang T.W."/>
            <person name="Stroehlein A.J.S."/>
            <person name="Young N.D."/>
            <person name="Ang C.-S.A."/>
            <person name="Fernando D.W.F."/>
            <person name="Lu H.L."/>
            <person name="Taylor S.T."/>
            <person name="Ehtesham M.E.M."/>
            <person name="Najaraj S.H.N."/>
            <person name="Harsha G.H.G."/>
            <person name="Madugundu A.M."/>
            <person name="Renuse S.R."/>
            <person name="Holt D.H."/>
            <person name="Pandey A.P."/>
            <person name="Papenfuss A.P."/>
            <person name="Gasser R.B.G."/>
            <person name="Fischer K.F."/>
        </authorList>
    </citation>
    <scope>NUCLEOTIDE SEQUENCE</scope>
    <source>
        <strain evidence="1">SSS_KF_BRIS2020</strain>
    </source>
</reference>
<name>A0A834VGP9_SARSC</name>
<organism evidence="1">
    <name type="scientific">Sarcoptes scabiei</name>
    <name type="common">Itch mite</name>
    <name type="synonym">Acarus scabiei</name>
    <dbReference type="NCBI Taxonomy" id="52283"/>
    <lineage>
        <taxon>Eukaryota</taxon>
        <taxon>Metazoa</taxon>
        <taxon>Ecdysozoa</taxon>
        <taxon>Arthropoda</taxon>
        <taxon>Chelicerata</taxon>
        <taxon>Arachnida</taxon>
        <taxon>Acari</taxon>
        <taxon>Acariformes</taxon>
        <taxon>Sarcoptiformes</taxon>
        <taxon>Astigmata</taxon>
        <taxon>Psoroptidia</taxon>
        <taxon>Sarcoptoidea</taxon>
        <taxon>Sarcoptidae</taxon>
        <taxon>Sarcoptinae</taxon>
        <taxon>Sarcoptes</taxon>
    </lineage>
</organism>
<reference evidence="2" key="3">
    <citation type="submission" date="2022-06" db="UniProtKB">
        <authorList>
            <consortium name="EnsemblMetazoa"/>
        </authorList>
    </citation>
    <scope>IDENTIFICATION</scope>
</reference>
<keyword evidence="3" id="KW-1185">Reference proteome</keyword>
<dbReference type="AlphaFoldDB" id="A0A834VGP9"/>
<sequence length="419" mass="49790">MSLSWERINGKMIRQIQRLLIENKQLLFYFWALTLFQAHYVSYRIKYRKPFNKRLEAFQTEWFEALKLTNDQSILSLGDQMNLYSARLAAKLIDRILTIKISNNRVMKNEQNNKFLLSIIIKDPEREVLFRLDSFKNFSDNYSVEEEIEFPTYRKDQFDNSIEILIDNQIVLEINQCEISGFAGYTSKLSNFKNESEKISVQIQLNWTLSTKSLLKNWLWNPSYFVPHLASYLLNMNRFYIYFYRPILLCATDSFDDVVWRATYLRSMFKLLPKIQLINGEEKNLMPVFEELLHKQSLINQDYCLNQSKTDLDSVILNFLVFNHSNARNRSGVHKLIESFVQNVRNTKHTKKLSRKIKASHKSSSETTRRFQLVALFPLIEREVKNLEDITDENAEAYGYKTSNTRIKKINQLYETKFD</sequence>
<accession>A0A834VGP9</accession>
<reference evidence="3" key="1">
    <citation type="journal article" date="2020" name="PLoS Negl. Trop. Dis.">
        <title>High-quality nuclear genome for Sarcoptes scabiei-A critical resource for a neglected parasite.</title>
        <authorList>
            <person name="Korhonen P.K."/>
            <person name="Gasser R.B."/>
            <person name="Ma G."/>
            <person name="Wang T."/>
            <person name="Stroehlein A.J."/>
            <person name="Young N.D."/>
            <person name="Ang C.S."/>
            <person name="Fernando D.D."/>
            <person name="Lu H.C."/>
            <person name="Taylor S."/>
            <person name="Reynolds S.L."/>
            <person name="Mofiz E."/>
            <person name="Najaraj S.H."/>
            <person name="Gowda H."/>
            <person name="Madugundu A."/>
            <person name="Renuse S."/>
            <person name="Holt D."/>
            <person name="Pandey A."/>
            <person name="Papenfuss A.T."/>
            <person name="Fischer K."/>
        </authorList>
    </citation>
    <scope>NUCLEOTIDE SEQUENCE [LARGE SCALE GENOMIC DNA]</scope>
</reference>
<protein>
    <submittedName>
        <fullName evidence="1 2">Uncharacterized protein</fullName>
    </submittedName>
</protein>
<evidence type="ECO:0000313" key="2">
    <source>
        <dbReference type="EnsemblMetazoa" id="KAF7494534.1"/>
    </source>
</evidence>
<evidence type="ECO:0000313" key="1">
    <source>
        <dbReference type="EMBL" id="KAF7494534.1"/>
    </source>
</evidence>
<proteinExistence type="predicted"/>
<dbReference type="Proteomes" id="UP000070412">
    <property type="component" value="Unassembled WGS sequence"/>
</dbReference>
<gene>
    <name evidence="1" type="ORF">SSS_5252</name>
</gene>
<evidence type="ECO:0000313" key="3">
    <source>
        <dbReference type="Proteomes" id="UP000070412"/>
    </source>
</evidence>
<dbReference type="EMBL" id="WVUK01000053">
    <property type="protein sequence ID" value="KAF7494534.1"/>
    <property type="molecule type" value="Genomic_DNA"/>
</dbReference>
<dbReference type="EnsemblMetazoa" id="SSS_5252s_mrna">
    <property type="protein sequence ID" value="KAF7494534.1"/>
    <property type="gene ID" value="SSS_5252"/>
</dbReference>